<dbReference type="EMBL" id="FWEU01000002">
    <property type="protein sequence ID" value="SLM24203.1"/>
    <property type="molecule type" value="Genomic_DNA"/>
</dbReference>
<gene>
    <name evidence="1" type="ORF">SAMN04488690_1923</name>
</gene>
<protein>
    <submittedName>
        <fullName evidence="1">Uncharacterized protein</fullName>
    </submittedName>
</protein>
<reference evidence="2" key="1">
    <citation type="submission" date="2016-10" db="EMBL/GenBank/DDBJ databases">
        <authorList>
            <person name="Varghese N."/>
        </authorList>
    </citation>
    <scope>NUCLEOTIDE SEQUENCE [LARGE SCALE GENOMIC DNA]</scope>
    <source>
        <strain evidence="2">92MFCol6.1</strain>
    </source>
</reference>
<dbReference type="AlphaFoldDB" id="A0A1W1GXU9"/>
<dbReference type="Proteomes" id="UP000191133">
    <property type="component" value="Unassembled WGS sequence"/>
</dbReference>
<accession>A0A1W1GXU9</accession>
<sequence>MTENGSDSSSTLATLTEGNITIGGKQATAAELGINTDASAAHPAAGISVVRPPFGNIVTDFPGV</sequence>
<organism evidence="1 2">
    <name type="scientific">Stenotrophomonas indicatrix</name>
    <dbReference type="NCBI Taxonomy" id="2045451"/>
    <lineage>
        <taxon>Bacteria</taxon>
        <taxon>Pseudomonadati</taxon>
        <taxon>Pseudomonadota</taxon>
        <taxon>Gammaproteobacteria</taxon>
        <taxon>Lysobacterales</taxon>
        <taxon>Lysobacteraceae</taxon>
        <taxon>Stenotrophomonas</taxon>
    </lineage>
</organism>
<evidence type="ECO:0000313" key="1">
    <source>
        <dbReference type="EMBL" id="SLM24203.1"/>
    </source>
</evidence>
<evidence type="ECO:0000313" key="2">
    <source>
        <dbReference type="Proteomes" id="UP000191133"/>
    </source>
</evidence>
<proteinExistence type="predicted"/>
<name>A0A1W1GXU9_9GAMM</name>